<feature type="region of interest" description="Disordered" evidence="1">
    <location>
        <begin position="68"/>
        <end position="107"/>
    </location>
</feature>
<dbReference type="Proteomes" id="UP000314294">
    <property type="component" value="Unassembled WGS sequence"/>
</dbReference>
<sequence length="119" mass="12410">MSRCNGSSETYEASSIQSSFSRMASMCGLVMTTSSSSSSDCSLWVSMAPIRSSVGVQQVVRMAVAVSAHRHQGGKGGQENGGQHPDGHDHHCLHGSHGSHGGCGRQLAQEEKKVQIGVG</sequence>
<name>A0A4Z2J7H4_9TELE</name>
<evidence type="ECO:0000256" key="1">
    <source>
        <dbReference type="SAM" id="MobiDB-lite"/>
    </source>
</evidence>
<organism evidence="2 3">
    <name type="scientific">Liparis tanakae</name>
    <name type="common">Tanaka's snailfish</name>
    <dbReference type="NCBI Taxonomy" id="230148"/>
    <lineage>
        <taxon>Eukaryota</taxon>
        <taxon>Metazoa</taxon>
        <taxon>Chordata</taxon>
        <taxon>Craniata</taxon>
        <taxon>Vertebrata</taxon>
        <taxon>Euteleostomi</taxon>
        <taxon>Actinopterygii</taxon>
        <taxon>Neopterygii</taxon>
        <taxon>Teleostei</taxon>
        <taxon>Neoteleostei</taxon>
        <taxon>Acanthomorphata</taxon>
        <taxon>Eupercaria</taxon>
        <taxon>Perciformes</taxon>
        <taxon>Cottioidei</taxon>
        <taxon>Cottales</taxon>
        <taxon>Liparidae</taxon>
        <taxon>Liparis</taxon>
    </lineage>
</organism>
<comment type="caution">
    <text evidence="2">The sequence shown here is derived from an EMBL/GenBank/DDBJ whole genome shotgun (WGS) entry which is preliminary data.</text>
</comment>
<accession>A0A4Z2J7H4</accession>
<gene>
    <name evidence="2" type="ORF">EYF80_003708</name>
</gene>
<dbReference type="EMBL" id="SRLO01000018">
    <property type="protein sequence ID" value="TNN85864.1"/>
    <property type="molecule type" value="Genomic_DNA"/>
</dbReference>
<dbReference type="AlphaFoldDB" id="A0A4Z2J7H4"/>
<evidence type="ECO:0000313" key="2">
    <source>
        <dbReference type="EMBL" id="TNN85864.1"/>
    </source>
</evidence>
<keyword evidence="3" id="KW-1185">Reference proteome</keyword>
<proteinExistence type="predicted"/>
<evidence type="ECO:0000313" key="3">
    <source>
        <dbReference type="Proteomes" id="UP000314294"/>
    </source>
</evidence>
<protein>
    <submittedName>
        <fullName evidence="2">Uncharacterized protein</fullName>
    </submittedName>
</protein>
<reference evidence="2 3" key="1">
    <citation type="submission" date="2019-03" db="EMBL/GenBank/DDBJ databases">
        <title>First draft genome of Liparis tanakae, snailfish: a comprehensive survey of snailfish specific genes.</title>
        <authorList>
            <person name="Kim W."/>
            <person name="Song I."/>
            <person name="Jeong J.-H."/>
            <person name="Kim D."/>
            <person name="Kim S."/>
            <person name="Ryu S."/>
            <person name="Song J.Y."/>
            <person name="Lee S.K."/>
        </authorList>
    </citation>
    <scope>NUCLEOTIDE SEQUENCE [LARGE SCALE GENOMIC DNA]</scope>
    <source>
        <tissue evidence="2">Muscle</tissue>
    </source>
</reference>